<sequence>MRNNIFHKLMLLILLLWLKATAIILVAATKGAAPQCIDKERNALLDFKSYIDQDPYDLLSTWAVDEETTKDCCKWGGVTCNSRTGHVTSLDLSSGDLEGKISPSLFNLSYLSHLDLQGNSFNGTTPMLNGSMTKLRYLDLSINSFSGVIPMFIGSMSRLRYLDLSTNFFNGSIPVFIGSMTRLRYLDLSYNSFSGSIPPDLGSLKNLHFLSLNSLSNCTIENIDWLFHHSHLHHLELDGISLAKANHWVNVILSLQRLSYLSLGGCDLWQVMHPYSPSVSYTSSSIISLYLGNNSLNSSTYHWLFPLTSNRLVDLDLSGNKLGVIPKYFGNFCNLTILSFDNNSMSVNLPDFLNNLSGCTSVTLQELDASSGKFTGSLSDNIQKFSSLEYLSISHNQLNGSISEKVWQLPKLETLDVSSNSLSGAISKSIGTSNIVNVNLSNNSLKGVPSEAYMSNLSSVEQIDLSSCMLGPSFPKWIQKLKSLNYLDIANTNISDTIPVEFWTLWPSQLTHLNLSSNNITGEVTNLSSNFNPNVMSRIDLSSNNFYGSIPYVPSTLEWLDLSRNKLSGGIFFLCEVVDGHLSFLDLSDNSLAGQIPDCLWNFKALKVLNLGQNKLSGRLPASIGYLTNLEVLYLYNNNFFGELPPSLNNCTKLFFLQLQGNKFSGHMPVWIGENLSELYALNLASNNFFGTIPLQLCQLAHLRILDLSKNNLYGTIPLCLNNLTAMVQEGLPPHENVQRFIHEHMYVDHAFIKWKGYLREFNNNLRLLKYIDLSCNNLTGKIPYGLTDLHELIALNLSTNTLLGEIPPKIGEMRNLQILDLSRNKFSGGIPPSMSHMTSLDYMDVSYNNLSGRIPSGTQLQTFEPTRYTGNTGLCGPPLTKYCPGDKELEVAPLVYGSEGEGEDDIQIWFYIGGGTGFATGFWIACVALLVNPRGRKAFFHFLDISKDWVCVKLMMLIAK</sequence>
<feature type="transmembrane region" description="Helical" evidence="11">
    <location>
        <begin position="909"/>
        <end position="932"/>
    </location>
</feature>
<dbReference type="PANTHER" id="PTHR48063">
    <property type="entry name" value="LRR RECEPTOR-LIKE KINASE"/>
    <property type="match status" value="1"/>
</dbReference>
<dbReference type="PANTHER" id="PTHR48063:SF103">
    <property type="entry name" value="LEUCINE-RICH RECEPTOR-LIKE KINASE FAMILY PROTEIN"/>
    <property type="match status" value="1"/>
</dbReference>
<dbReference type="PROSITE" id="PS51450">
    <property type="entry name" value="LRR"/>
    <property type="match status" value="1"/>
</dbReference>
<evidence type="ECO:0000256" key="8">
    <source>
        <dbReference type="ARBA" id="ARBA00022989"/>
    </source>
</evidence>
<accession>A0A9K3E4V8</accession>
<evidence type="ECO:0000259" key="13">
    <source>
        <dbReference type="Pfam" id="PF08263"/>
    </source>
</evidence>
<dbReference type="InterPro" id="IPR013210">
    <property type="entry name" value="LRR_N_plant-typ"/>
</dbReference>
<dbReference type="Proteomes" id="UP000215914">
    <property type="component" value="Unassembled WGS sequence"/>
</dbReference>
<dbReference type="Pfam" id="PF00560">
    <property type="entry name" value="LRR_1"/>
    <property type="match status" value="10"/>
</dbReference>
<dbReference type="FunFam" id="3.80.10.10:FF:000676">
    <property type="entry name" value="LRR receptor-like serine/threonine-protein kinase FLS2"/>
    <property type="match status" value="1"/>
</dbReference>
<evidence type="ECO:0000256" key="5">
    <source>
        <dbReference type="ARBA" id="ARBA00022692"/>
    </source>
</evidence>
<organism evidence="14 15">
    <name type="scientific">Helianthus annuus</name>
    <name type="common">Common sunflower</name>
    <dbReference type="NCBI Taxonomy" id="4232"/>
    <lineage>
        <taxon>Eukaryota</taxon>
        <taxon>Viridiplantae</taxon>
        <taxon>Streptophyta</taxon>
        <taxon>Embryophyta</taxon>
        <taxon>Tracheophyta</taxon>
        <taxon>Spermatophyta</taxon>
        <taxon>Magnoliopsida</taxon>
        <taxon>eudicotyledons</taxon>
        <taxon>Gunneridae</taxon>
        <taxon>Pentapetalae</taxon>
        <taxon>asterids</taxon>
        <taxon>campanulids</taxon>
        <taxon>Asterales</taxon>
        <taxon>Asteraceae</taxon>
        <taxon>Asteroideae</taxon>
        <taxon>Heliantheae alliance</taxon>
        <taxon>Heliantheae</taxon>
        <taxon>Helianthus</taxon>
    </lineage>
</organism>
<dbReference type="AlphaFoldDB" id="A0A9K3E4V8"/>
<proteinExistence type="inferred from homology"/>
<dbReference type="GO" id="GO:0006952">
    <property type="term" value="P:defense response"/>
    <property type="evidence" value="ECO:0007669"/>
    <property type="project" value="UniProtKB-ARBA"/>
</dbReference>
<evidence type="ECO:0000256" key="3">
    <source>
        <dbReference type="ARBA" id="ARBA00022475"/>
    </source>
</evidence>
<evidence type="ECO:0000256" key="4">
    <source>
        <dbReference type="ARBA" id="ARBA00022614"/>
    </source>
</evidence>
<feature type="signal peptide" evidence="12">
    <location>
        <begin position="1"/>
        <end position="22"/>
    </location>
</feature>
<gene>
    <name evidence="14" type="ORF">HanXRQr2_Chr15g0721111</name>
</gene>
<dbReference type="GO" id="GO:0051707">
    <property type="term" value="P:response to other organism"/>
    <property type="evidence" value="ECO:0007669"/>
    <property type="project" value="UniProtKB-ARBA"/>
</dbReference>
<dbReference type="Pfam" id="PF13516">
    <property type="entry name" value="LRR_6"/>
    <property type="match status" value="1"/>
</dbReference>
<dbReference type="Pfam" id="PF08263">
    <property type="entry name" value="LRRNT_2"/>
    <property type="match status" value="1"/>
</dbReference>
<evidence type="ECO:0000256" key="2">
    <source>
        <dbReference type="ARBA" id="ARBA00009592"/>
    </source>
</evidence>
<evidence type="ECO:0000313" key="14">
    <source>
        <dbReference type="EMBL" id="KAF5766919.1"/>
    </source>
</evidence>
<evidence type="ECO:0000256" key="6">
    <source>
        <dbReference type="ARBA" id="ARBA00022729"/>
    </source>
</evidence>
<dbReference type="InterPro" id="IPR046956">
    <property type="entry name" value="RLP23-like"/>
</dbReference>
<dbReference type="OrthoDB" id="1706571at2759"/>
<dbReference type="GO" id="GO:0005886">
    <property type="term" value="C:plasma membrane"/>
    <property type="evidence" value="ECO:0007669"/>
    <property type="project" value="UniProtKB-SubCell"/>
</dbReference>
<evidence type="ECO:0000256" key="12">
    <source>
        <dbReference type="SAM" id="SignalP"/>
    </source>
</evidence>
<keyword evidence="10" id="KW-0325">Glycoprotein</keyword>
<name>A0A9K3E4V8_HELAN</name>
<reference evidence="14" key="1">
    <citation type="journal article" date="2017" name="Nature">
        <title>The sunflower genome provides insights into oil metabolism, flowering and Asterid evolution.</title>
        <authorList>
            <person name="Badouin H."/>
            <person name="Gouzy J."/>
            <person name="Grassa C.J."/>
            <person name="Murat F."/>
            <person name="Staton S.E."/>
            <person name="Cottret L."/>
            <person name="Lelandais-Briere C."/>
            <person name="Owens G.L."/>
            <person name="Carrere S."/>
            <person name="Mayjonade B."/>
            <person name="Legrand L."/>
            <person name="Gill N."/>
            <person name="Kane N.C."/>
            <person name="Bowers J.E."/>
            <person name="Hubner S."/>
            <person name="Bellec A."/>
            <person name="Berard A."/>
            <person name="Berges H."/>
            <person name="Blanchet N."/>
            <person name="Boniface M.C."/>
            <person name="Brunel D."/>
            <person name="Catrice O."/>
            <person name="Chaidir N."/>
            <person name="Claudel C."/>
            <person name="Donnadieu C."/>
            <person name="Faraut T."/>
            <person name="Fievet G."/>
            <person name="Helmstetter N."/>
            <person name="King M."/>
            <person name="Knapp S.J."/>
            <person name="Lai Z."/>
            <person name="Le Paslier M.C."/>
            <person name="Lippi Y."/>
            <person name="Lorenzon L."/>
            <person name="Mandel J.R."/>
            <person name="Marage G."/>
            <person name="Marchand G."/>
            <person name="Marquand E."/>
            <person name="Bret-Mestries E."/>
            <person name="Morien E."/>
            <person name="Nambeesan S."/>
            <person name="Nguyen T."/>
            <person name="Pegot-Espagnet P."/>
            <person name="Pouilly N."/>
            <person name="Raftis F."/>
            <person name="Sallet E."/>
            <person name="Schiex T."/>
            <person name="Thomas J."/>
            <person name="Vandecasteele C."/>
            <person name="Vares D."/>
            <person name="Vear F."/>
            <person name="Vautrin S."/>
            <person name="Crespi M."/>
            <person name="Mangin B."/>
            <person name="Burke J.M."/>
            <person name="Salse J."/>
            <person name="Munos S."/>
            <person name="Vincourt P."/>
            <person name="Rieseberg L.H."/>
            <person name="Langlade N.B."/>
        </authorList>
    </citation>
    <scope>NUCLEOTIDE SEQUENCE</scope>
    <source>
        <tissue evidence="14">Leaves</tissue>
    </source>
</reference>
<evidence type="ECO:0000256" key="10">
    <source>
        <dbReference type="ARBA" id="ARBA00023180"/>
    </source>
</evidence>
<dbReference type="InterPro" id="IPR001611">
    <property type="entry name" value="Leu-rich_rpt"/>
</dbReference>
<keyword evidence="5 11" id="KW-0812">Transmembrane</keyword>
<dbReference type="Gene3D" id="3.80.10.10">
    <property type="entry name" value="Ribonuclease Inhibitor"/>
    <property type="match status" value="6"/>
</dbReference>
<comment type="subcellular location">
    <subcellularLocation>
        <location evidence="1">Cell membrane</location>
        <topology evidence="1">Single-pass type I membrane protein</topology>
    </subcellularLocation>
</comment>
<dbReference type="PRINTS" id="PR00019">
    <property type="entry name" value="LEURICHRPT"/>
</dbReference>
<comment type="caution">
    <text evidence="14">The sequence shown here is derived from an EMBL/GenBank/DDBJ whole genome shotgun (WGS) entry which is preliminary data.</text>
</comment>
<protein>
    <submittedName>
        <fullName evidence="14">Leucine-rich repeat-containing, plant-type, leucine-rich repeat domain superfamily</fullName>
    </submittedName>
</protein>
<keyword evidence="15" id="KW-1185">Reference proteome</keyword>
<keyword evidence="6 12" id="KW-0732">Signal</keyword>
<keyword evidence="7" id="KW-0677">Repeat</keyword>
<dbReference type="SUPFAM" id="SSF52058">
    <property type="entry name" value="L domain-like"/>
    <property type="match status" value="3"/>
</dbReference>
<dbReference type="SMART" id="SM00369">
    <property type="entry name" value="LRR_TYP"/>
    <property type="match status" value="8"/>
</dbReference>
<evidence type="ECO:0000313" key="15">
    <source>
        <dbReference type="Proteomes" id="UP000215914"/>
    </source>
</evidence>
<keyword evidence="8 11" id="KW-1133">Transmembrane helix</keyword>
<evidence type="ECO:0000256" key="11">
    <source>
        <dbReference type="SAM" id="Phobius"/>
    </source>
</evidence>
<feature type="chain" id="PRO_5039911187" evidence="12">
    <location>
        <begin position="23"/>
        <end position="961"/>
    </location>
</feature>
<evidence type="ECO:0000256" key="9">
    <source>
        <dbReference type="ARBA" id="ARBA00023136"/>
    </source>
</evidence>
<evidence type="ECO:0000256" key="7">
    <source>
        <dbReference type="ARBA" id="ARBA00022737"/>
    </source>
</evidence>
<keyword evidence="3" id="KW-1003">Cell membrane</keyword>
<comment type="similarity">
    <text evidence="2">Belongs to the RLP family.</text>
</comment>
<dbReference type="EMBL" id="MNCJ02000330">
    <property type="protein sequence ID" value="KAF5766919.1"/>
    <property type="molecule type" value="Genomic_DNA"/>
</dbReference>
<reference evidence="14" key="2">
    <citation type="submission" date="2020-06" db="EMBL/GenBank/DDBJ databases">
        <title>Helianthus annuus Genome sequencing and assembly Release 2.</title>
        <authorList>
            <person name="Gouzy J."/>
            <person name="Langlade N."/>
            <person name="Munos S."/>
        </authorList>
    </citation>
    <scope>NUCLEOTIDE SEQUENCE</scope>
    <source>
        <tissue evidence="14">Leaves</tissue>
    </source>
</reference>
<dbReference type="FunFam" id="3.80.10.10:FF:000095">
    <property type="entry name" value="LRR receptor-like serine/threonine-protein kinase GSO1"/>
    <property type="match status" value="1"/>
</dbReference>
<dbReference type="Gramene" id="mRNA:HanXRQr2_Chr15g0721111">
    <property type="protein sequence ID" value="CDS:HanXRQr2_Chr15g0721111.1"/>
    <property type="gene ID" value="HanXRQr2_Chr15g0721111"/>
</dbReference>
<keyword evidence="4" id="KW-0433">Leucine-rich repeat</keyword>
<evidence type="ECO:0000256" key="1">
    <source>
        <dbReference type="ARBA" id="ARBA00004251"/>
    </source>
</evidence>
<dbReference type="Pfam" id="PF13855">
    <property type="entry name" value="LRR_8"/>
    <property type="match status" value="1"/>
</dbReference>
<keyword evidence="9 11" id="KW-0472">Membrane</keyword>
<dbReference type="InterPro" id="IPR032675">
    <property type="entry name" value="LRR_dom_sf"/>
</dbReference>
<dbReference type="FunFam" id="3.80.10.10:FF:000111">
    <property type="entry name" value="LRR receptor-like serine/threonine-protein kinase ERECTA"/>
    <property type="match status" value="1"/>
</dbReference>
<feature type="domain" description="Leucine-rich repeat-containing N-terminal plant-type" evidence="13">
    <location>
        <begin position="38"/>
        <end position="81"/>
    </location>
</feature>
<dbReference type="InterPro" id="IPR003591">
    <property type="entry name" value="Leu-rich_rpt_typical-subtyp"/>
</dbReference>